<evidence type="ECO:0000313" key="1">
    <source>
        <dbReference type="EMBL" id="ETJ26660.1"/>
    </source>
</evidence>
<gene>
    <name evidence="1" type="ORF">Q604_UNBC17289G0001</name>
</gene>
<organism evidence="1">
    <name type="scientific">human gut metagenome</name>
    <dbReference type="NCBI Taxonomy" id="408170"/>
    <lineage>
        <taxon>unclassified sequences</taxon>
        <taxon>metagenomes</taxon>
        <taxon>organismal metagenomes</taxon>
    </lineage>
</organism>
<name>W1XAZ5_9ZZZZ</name>
<protein>
    <submittedName>
        <fullName evidence="1">Uncharacterized protein</fullName>
    </submittedName>
</protein>
<comment type="caution">
    <text evidence="1">The sequence shown here is derived from an EMBL/GenBank/DDBJ whole genome shotgun (WGS) entry which is preliminary data.</text>
</comment>
<dbReference type="EMBL" id="AZMM01017289">
    <property type="protein sequence ID" value="ETJ26660.1"/>
    <property type="molecule type" value="Genomic_DNA"/>
</dbReference>
<sequence length="63" mass="7323">MVIIVAAKFLRAMLNTRVPNKVYLCICKVTNMTMYRFCWVASCIGWNRIDSLIVLILRLKEEG</sequence>
<dbReference type="AlphaFoldDB" id="W1XAZ5"/>
<feature type="non-terminal residue" evidence="1">
    <location>
        <position position="63"/>
    </location>
</feature>
<accession>W1XAZ5</accession>
<proteinExistence type="predicted"/>
<reference evidence="1" key="1">
    <citation type="submission" date="2013-12" db="EMBL/GenBank/DDBJ databases">
        <title>A Varibaculum cambriense genome reconstructed from a premature infant gut community with otherwise low bacterial novelty that shifts toward anaerobic metabolism during the third week of life.</title>
        <authorList>
            <person name="Brown C.T."/>
            <person name="Sharon I."/>
            <person name="Thomas B.C."/>
            <person name="Castelle C.J."/>
            <person name="Morowitz M.J."/>
            <person name="Banfield J.F."/>
        </authorList>
    </citation>
    <scope>NUCLEOTIDE SEQUENCE</scope>
</reference>